<keyword evidence="3" id="KW-0067">ATP-binding</keyword>
<dbReference type="Pfam" id="PF00005">
    <property type="entry name" value="ABC_tran"/>
    <property type="match status" value="1"/>
</dbReference>
<dbReference type="InterPro" id="IPR003439">
    <property type="entry name" value="ABC_transporter-like_ATP-bd"/>
</dbReference>
<evidence type="ECO:0000256" key="2">
    <source>
        <dbReference type="ARBA" id="ARBA00022741"/>
    </source>
</evidence>
<reference evidence="5" key="1">
    <citation type="submission" date="2018-05" db="EMBL/GenBank/DDBJ databases">
        <authorList>
            <person name="Lanie J.A."/>
            <person name="Ng W.-L."/>
            <person name="Kazmierczak K.M."/>
            <person name="Andrzejewski T.M."/>
            <person name="Davidsen T.M."/>
            <person name="Wayne K.J."/>
            <person name="Tettelin H."/>
            <person name="Glass J.I."/>
            <person name="Rusch D."/>
            <person name="Podicherti R."/>
            <person name="Tsui H.-C.T."/>
            <person name="Winkler M.E."/>
        </authorList>
    </citation>
    <scope>NUCLEOTIDE SEQUENCE</scope>
</reference>
<dbReference type="GO" id="GO:0016887">
    <property type="term" value="F:ATP hydrolysis activity"/>
    <property type="evidence" value="ECO:0007669"/>
    <property type="project" value="InterPro"/>
</dbReference>
<dbReference type="Gene3D" id="3.40.50.300">
    <property type="entry name" value="P-loop containing nucleotide triphosphate hydrolases"/>
    <property type="match status" value="1"/>
</dbReference>
<dbReference type="PANTHER" id="PTHR42781">
    <property type="entry name" value="SPERMIDINE/PUTRESCINE IMPORT ATP-BINDING PROTEIN POTA"/>
    <property type="match status" value="1"/>
</dbReference>
<evidence type="ECO:0000256" key="1">
    <source>
        <dbReference type="ARBA" id="ARBA00022448"/>
    </source>
</evidence>
<feature type="domain" description="ABC transporter" evidence="4">
    <location>
        <begin position="2"/>
        <end position="235"/>
    </location>
</feature>
<dbReference type="GO" id="GO:0005524">
    <property type="term" value="F:ATP binding"/>
    <property type="evidence" value="ECO:0007669"/>
    <property type="project" value="UniProtKB-KW"/>
</dbReference>
<dbReference type="EMBL" id="UINC01112699">
    <property type="protein sequence ID" value="SVC81826.1"/>
    <property type="molecule type" value="Genomic_DNA"/>
</dbReference>
<dbReference type="PROSITE" id="PS50893">
    <property type="entry name" value="ABC_TRANSPORTER_2"/>
    <property type="match status" value="1"/>
</dbReference>
<dbReference type="SUPFAM" id="SSF52540">
    <property type="entry name" value="P-loop containing nucleoside triphosphate hydrolases"/>
    <property type="match status" value="1"/>
</dbReference>
<dbReference type="SMART" id="SM00382">
    <property type="entry name" value="AAA"/>
    <property type="match status" value="1"/>
</dbReference>
<evidence type="ECO:0000259" key="4">
    <source>
        <dbReference type="PROSITE" id="PS50893"/>
    </source>
</evidence>
<gene>
    <name evidence="5" type="ORF">METZ01_LOCUS334680</name>
</gene>
<dbReference type="PROSITE" id="PS00211">
    <property type="entry name" value="ABC_TRANSPORTER_1"/>
    <property type="match status" value="1"/>
</dbReference>
<evidence type="ECO:0000256" key="3">
    <source>
        <dbReference type="ARBA" id="ARBA00022840"/>
    </source>
</evidence>
<keyword evidence="2" id="KW-0547">Nucleotide-binding</keyword>
<dbReference type="InterPro" id="IPR003593">
    <property type="entry name" value="AAA+_ATPase"/>
</dbReference>
<proteinExistence type="predicted"/>
<dbReference type="FunFam" id="3.40.50.300:FF:000425">
    <property type="entry name" value="Probable ABC transporter, ATP-binding subunit"/>
    <property type="match status" value="1"/>
</dbReference>
<dbReference type="InterPro" id="IPR050093">
    <property type="entry name" value="ABC_SmlMolc_Importer"/>
</dbReference>
<dbReference type="InterPro" id="IPR027417">
    <property type="entry name" value="P-loop_NTPase"/>
</dbReference>
<accession>A0A382Q8T1</accession>
<dbReference type="AlphaFoldDB" id="A0A382Q8T1"/>
<name>A0A382Q8T1_9ZZZZ</name>
<dbReference type="InterPro" id="IPR017871">
    <property type="entry name" value="ABC_transporter-like_CS"/>
</dbReference>
<protein>
    <recommendedName>
        <fullName evidence="4">ABC transporter domain-containing protein</fullName>
    </recommendedName>
</protein>
<evidence type="ECO:0000313" key="5">
    <source>
        <dbReference type="EMBL" id="SVC81826.1"/>
    </source>
</evidence>
<organism evidence="5">
    <name type="scientific">marine metagenome</name>
    <dbReference type="NCBI Taxonomy" id="408172"/>
    <lineage>
        <taxon>unclassified sequences</taxon>
        <taxon>metagenomes</taxon>
        <taxon>ecological metagenomes</taxon>
    </lineage>
</organism>
<sequence length="249" mass="27657">MFELEKISKFFNELTALADVNLKIAKEHTTVFIGPSGCGKSTLIRVLMGLIEPDHGVVHYEGVPVNADSAMLLRRRMGYVTQGGGLFPHLTAWRNIALMAQYLGRSKDDIRNRVNELLALTNLSPDVLNRYPTQLSGGQRQRVALARALMLDPTVLMLDEPFGALDPIVRYQLQTDLRDIFRGLGKTVVMVTHDIGEAGFFGDHIVLLREGGIVQQGSIHDFVHRPSDPFVEHFISAQRTLLDSLEGGI</sequence>
<dbReference type="PANTHER" id="PTHR42781:SF4">
    <property type="entry name" value="SPERMIDINE_PUTRESCINE IMPORT ATP-BINDING PROTEIN POTA"/>
    <property type="match status" value="1"/>
</dbReference>
<keyword evidence="1" id="KW-0813">Transport</keyword>